<dbReference type="SUPFAM" id="SSF46565">
    <property type="entry name" value="Chaperone J-domain"/>
    <property type="match status" value="1"/>
</dbReference>
<proteinExistence type="predicted"/>
<evidence type="ECO:0000313" key="4">
    <source>
        <dbReference type="Proteomes" id="UP000008888"/>
    </source>
</evidence>
<organism evidence="3 4">
    <name type="scientific">Methylomonas methanica (strain DSM 25384 / MC09)</name>
    <dbReference type="NCBI Taxonomy" id="857087"/>
    <lineage>
        <taxon>Bacteria</taxon>
        <taxon>Pseudomonadati</taxon>
        <taxon>Pseudomonadota</taxon>
        <taxon>Gammaproteobacteria</taxon>
        <taxon>Methylococcales</taxon>
        <taxon>Methylococcaceae</taxon>
        <taxon>Methylomonas</taxon>
    </lineage>
</organism>
<name>G0A0Y0_METMM</name>
<dbReference type="Proteomes" id="UP000008888">
    <property type="component" value="Chromosome"/>
</dbReference>
<dbReference type="PANTHER" id="PTHR44825:SF1">
    <property type="entry name" value="DNAJ HOMOLOG SUBFAMILY C MEMBER 4"/>
    <property type="match status" value="1"/>
</dbReference>
<dbReference type="InterPro" id="IPR036869">
    <property type="entry name" value="J_dom_sf"/>
</dbReference>
<dbReference type="PANTHER" id="PTHR44825">
    <property type="match status" value="1"/>
</dbReference>
<protein>
    <submittedName>
        <fullName evidence="3">Heat shock protein DnaJ domain protein</fullName>
    </submittedName>
</protein>
<dbReference type="HOGENOM" id="CLU_2343484_0_0_6"/>
<keyword evidence="3" id="KW-0346">Stress response</keyword>
<sequence length="97" mass="11133">MLEHQTYYDILKVTRDAPTEVIHAAFKALMQLNHPDNFKDREDECIAIAMQLREACDVLITPDTRAQYDKWLEKENQVVNGDCDVQLPVNAKGRMAA</sequence>
<dbReference type="SMART" id="SM00271">
    <property type="entry name" value="DnaJ"/>
    <property type="match status" value="1"/>
</dbReference>
<reference key="2">
    <citation type="submission" date="2011-05" db="EMBL/GenBank/DDBJ databases">
        <title>Complete genome sequence of the aerobic marine methanotroph Methylomonas methanica MC09.</title>
        <authorList>
            <person name="Boden R."/>
            <person name="Cunliffe M."/>
            <person name="Scanlan J."/>
            <person name="Moussard H."/>
            <person name="Kits K.D."/>
            <person name="Klotz M."/>
            <person name="Jetten M."/>
            <person name="Vuilleumier S."/>
            <person name="Han J."/>
            <person name="Peters L."/>
            <person name="Mikhailova N."/>
            <person name="Teshima H."/>
            <person name="Tapia R."/>
            <person name="Kyrpides N."/>
            <person name="Ivanova N."/>
            <person name="Pagani I."/>
            <person name="Cheng J.-F."/>
            <person name="Goodwin L."/>
            <person name="Han C."/>
            <person name="Hauser L."/>
            <person name="Land M."/>
            <person name="Lapidus A."/>
            <person name="Lucas S."/>
            <person name="Pitluck S."/>
            <person name="Woyke T."/>
            <person name="Stein L.Y."/>
            <person name="Murrell C."/>
        </authorList>
    </citation>
    <scope>NUCLEOTIDE SEQUENCE</scope>
    <source>
        <strain>MC09</strain>
    </source>
</reference>
<dbReference type="CDD" id="cd06257">
    <property type="entry name" value="DnaJ"/>
    <property type="match status" value="1"/>
</dbReference>
<keyword evidence="1" id="KW-0143">Chaperone</keyword>
<evidence type="ECO:0000313" key="3">
    <source>
        <dbReference type="EMBL" id="AEG01236.1"/>
    </source>
</evidence>
<dbReference type="KEGG" id="mmt:Metme_2855"/>
<keyword evidence="4" id="KW-1185">Reference proteome</keyword>
<dbReference type="EMBL" id="CP002738">
    <property type="protein sequence ID" value="AEG01236.1"/>
    <property type="molecule type" value="Genomic_DNA"/>
</dbReference>
<dbReference type="Pfam" id="PF00226">
    <property type="entry name" value="DnaJ"/>
    <property type="match status" value="1"/>
</dbReference>
<gene>
    <name evidence="3" type="ordered locus">Metme_2855</name>
</gene>
<dbReference type="Gene3D" id="1.10.287.110">
    <property type="entry name" value="DnaJ domain"/>
    <property type="match status" value="1"/>
</dbReference>
<dbReference type="InterPro" id="IPR001623">
    <property type="entry name" value="DnaJ_domain"/>
</dbReference>
<feature type="domain" description="J" evidence="2">
    <location>
        <begin position="6"/>
        <end position="72"/>
    </location>
</feature>
<dbReference type="STRING" id="857087.Metme_2855"/>
<evidence type="ECO:0000259" key="2">
    <source>
        <dbReference type="PROSITE" id="PS50076"/>
    </source>
</evidence>
<reference evidence="3 4" key="1">
    <citation type="journal article" date="2011" name="J. Bacteriol.">
        <title>Complete Genome Sequence of the Aerobic Marine Methanotroph Methylomonas methanica MC09.</title>
        <authorList>
            <person name="Boden R."/>
            <person name="Cunliffe M."/>
            <person name="Scanlan J."/>
            <person name="Moussard H."/>
            <person name="Kits K.D."/>
            <person name="Klotz M.G."/>
            <person name="Jetten M.S."/>
            <person name="Vuilleumier S."/>
            <person name="Han J."/>
            <person name="Peters L."/>
            <person name="Mikhailova N."/>
            <person name="Teshima H."/>
            <person name="Tapia R."/>
            <person name="Kyrpides N."/>
            <person name="Ivanova N."/>
            <person name="Pagani I."/>
            <person name="Cheng J.F."/>
            <person name="Goodwin L."/>
            <person name="Han C."/>
            <person name="Hauser L."/>
            <person name="Land M.L."/>
            <person name="Lapidus A."/>
            <person name="Lucas S."/>
            <person name="Pitluck S."/>
            <person name="Woyke T."/>
            <person name="Stein L."/>
            <person name="Murrell J.C."/>
        </authorList>
    </citation>
    <scope>NUCLEOTIDE SEQUENCE [LARGE SCALE GENOMIC DNA]</scope>
    <source>
        <strain evidence="3 4">MC09</strain>
    </source>
</reference>
<dbReference type="InterPro" id="IPR052763">
    <property type="entry name" value="DnaJ_C4"/>
</dbReference>
<evidence type="ECO:0000256" key="1">
    <source>
        <dbReference type="ARBA" id="ARBA00023186"/>
    </source>
</evidence>
<dbReference type="OrthoDB" id="9779889at2"/>
<dbReference type="eggNOG" id="COG0484">
    <property type="taxonomic scope" value="Bacteria"/>
</dbReference>
<dbReference type="AlphaFoldDB" id="G0A0Y0"/>
<reference evidence="4" key="3">
    <citation type="submission" date="2011-05" db="EMBL/GenBank/DDBJ databases">
        <title>Complete sequence of Methylomonas methanica MC09.</title>
        <authorList>
            <consortium name="US DOE Joint Genome Institute"/>
            <person name="Lucas S."/>
            <person name="Han J."/>
            <person name="Lapidus A."/>
            <person name="Cheng J.-F."/>
            <person name="Goodwin L."/>
            <person name="Pitluck S."/>
            <person name="Peters L."/>
            <person name="Mikhailova N."/>
            <person name="Teshima H."/>
            <person name="Han C."/>
            <person name="Tapia R."/>
            <person name="Land M."/>
            <person name="Hauser L."/>
            <person name="Kyrpides N."/>
            <person name="Ivanova N."/>
            <person name="Pagani I."/>
            <person name="Stein L."/>
            <person name="Woyke T."/>
        </authorList>
    </citation>
    <scope>NUCLEOTIDE SEQUENCE [LARGE SCALE GENOMIC DNA]</scope>
    <source>
        <strain evidence="4">MC09</strain>
    </source>
</reference>
<dbReference type="PROSITE" id="PS50076">
    <property type="entry name" value="DNAJ_2"/>
    <property type="match status" value="1"/>
</dbReference>
<accession>G0A0Y0</accession>
<dbReference type="RefSeq" id="WP_013819469.1">
    <property type="nucleotide sequence ID" value="NC_015572.1"/>
</dbReference>